<evidence type="ECO:0000256" key="2">
    <source>
        <dbReference type="SAM" id="Phobius"/>
    </source>
</evidence>
<evidence type="ECO:0000256" key="1">
    <source>
        <dbReference type="SAM" id="MobiDB-lite"/>
    </source>
</evidence>
<reference evidence="3" key="1">
    <citation type="submission" date="2021-01" db="EMBL/GenBank/DDBJ databases">
        <authorList>
            <person name="Corre E."/>
            <person name="Pelletier E."/>
            <person name="Niang G."/>
            <person name="Scheremetjew M."/>
            <person name="Finn R."/>
            <person name="Kale V."/>
            <person name="Holt S."/>
            <person name="Cochrane G."/>
            <person name="Meng A."/>
            <person name="Brown T."/>
            <person name="Cohen L."/>
        </authorList>
    </citation>
    <scope>NUCLEOTIDE SEQUENCE</scope>
    <source>
        <strain evidence="3">CCMP645</strain>
    </source>
</reference>
<keyword evidence="2" id="KW-1133">Transmembrane helix</keyword>
<feature type="region of interest" description="Disordered" evidence="1">
    <location>
        <begin position="229"/>
        <end position="328"/>
    </location>
</feature>
<organism evidence="3">
    <name type="scientific">Chrysotila carterae</name>
    <name type="common">Marine alga</name>
    <name type="synonym">Syracosphaera carterae</name>
    <dbReference type="NCBI Taxonomy" id="13221"/>
    <lineage>
        <taxon>Eukaryota</taxon>
        <taxon>Haptista</taxon>
        <taxon>Haptophyta</taxon>
        <taxon>Prymnesiophyceae</taxon>
        <taxon>Isochrysidales</taxon>
        <taxon>Isochrysidaceae</taxon>
        <taxon>Chrysotila</taxon>
    </lineage>
</organism>
<evidence type="ECO:0000313" key="3">
    <source>
        <dbReference type="EMBL" id="CAE0754442.1"/>
    </source>
</evidence>
<name>A0A7S4B542_CHRCT</name>
<dbReference type="AlphaFoldDB" id="A0A7S4B542"/>
<keyword evidence="2" id="KW-0812">Transmembrane</keyword>
<sequence>MQDQDSVNGCPTWCIPSTCMYARCAGCKGILSCPQQGGDIQRQNQLPALPEAPFLRHPVFPSPSPPNPCDCEKDTHTQPPQRCFFDTTCPGRGCGALGKASCRFCGFTPPDTGLAYPPCPQLPQPSPPPLAPSPSSMLAPPNATGPFLSPDSQSNDQRQISLSGYGDDSGGTLTLQPPLADESSYTGRAIVAIGIFLFVIGGKLAYEWRRRRRGGHRLSTNEMPQISAVSLEVLPEGTSRTEKAAEEPERRDVGVEKLSDKIRMVASGSQDPGGTVAKASKRKTSKEASEQPTERQPRQKDRLLSPQQVQHKKKSRRDLASLKMGTEL</sequence>
<proteinExistence type="predicted"/>
<feature type="compositionally biased region" description="Low complexity" evidence="1">
    <location>
        <begin position="133"/>
        <end position="142"/>
    </location>
</feature>
<accession>A0A7S4B542</accession>
<feature type="compositionally biased region" description="Basic and acidic residues" evidence="1">
    <location>
        <begin position="239"/>
        <end position="263"/>
    </location>
</feature>
<feature type="compositionally biased region" description="Polar residues" evidence="1">
    <location>
        <begin position="150"/>
        <end position="162"/>
    </location>
</feature>
<feature type="compositionally biased region" description="Basic and acidic residues" evidence="1">
    <location>
        <begin position="285"/>
        <end position="303"/>
    </location>
</feature>
<feature type="transmembrane region" description="Helical" evidence="2">
    <location>
        <begin position="185"/>
        <end position="206"/>
    </location>
</feature>
<gene>
    <name evidence="3" type="ORF">PCAR00345_LOCUS7029</name>
</gene>
<feature type="region of interest" description="Disordered" evidence="1">
    <location>
        <begin position="116"/>
        <end position="175"/>
    </location>
</feature>
<feature type="compositionally biased region" description="Pro residues" evidence="1">
    <location>
        <begin position="117"/>
        <end position="132"/>
    </location>
</feature>
<keyword evidence="2" id="KW-0472">Membrane</keyword>
<dbReference type="EMBL" id="HBIZ01011723">
    <property type="protein sequence ID" value="CAE0754442.1"/>
    <property type="molecule type" value="Transcribed_RNA"/>
</dbReference>
<protein>
    <submittedName>
        <fullName evidence="3">Uncharacterized protein</fullName>
    </submittedName>
</protein>